<dbReference type="Pfam" id="PF13411">
    <property type="entry name" value="MerR_1"/>
    <property type="match status" value="1"/>
</dbReference>
<dbReference type="InterPro" id="IPR047057">
    <property type="entry name" value="MerR_fam"/>
</dbReference>
<dbReference type="SMART" id="SM00422">
    <property type="entry name" value="HTH_MERR"/>
    <property type="match status" value="1"/>
</dbReference>
<dbReference type="EMBL" id="BBMN01000004">
    <property type="protein sequence ID" value="GAL04444.1"/>
    <property type="molecule type" value="Genomic_DNA"/>
</dbReference>
<sequence length="396" mass="44792">MYRISQLADKLGLSRTTLLYYEKLGLIKGQRLANGYRTYTERDVQRLTLLQNLQAGGLTLKECQACLDSKVERDMLVERLRLLDEEITHKQRARQLLAAMLGESSLTEWHQTLDQHAPEAHIDWLMKQGFDEKQAMRLKWLSKDMNTHDQYMADFMAVFNGLERWGPGSQADTLNALAQIPHTPHTILEIGCGRGIATQVLAAHTQATITATDNEEKALAVLNDTLNAQGHGERITTVCANMADLPFAPESFDVIWSECSAYIMGVEAAFNAWRSLLQTDGILVLSDLVWREEATQTLSEGIDNDTRAFWQQEYPDMTTVAVRLAQAEAAGYRVIDHFALSDDAWQAYYGPFEARLEALQGELEGARAYADMQREIAAFHARHGAFDYQMFILQKR</sequence>
<evidence type="ECO:0000259" key="2">
    <source>
        <dbReference type="PROSITE" id="PS50937"/>
    </source>
</evidence>
<protein>
    <submittedName>
        <fullName evidence="3">Transcriptional regulator MerR family</fullName>
    </submittedName>
</protein>
<dbReference type="PROSITE" id="PS50937">
    <property type="entry name" value="HTH_MERR_2"/>
    <property type="match status" value="1"/>
</dbReference>
<dbReference type="InterPro" id="IPR009061">
    <property type="entry name" value="DNA-bd_dom_put_sf"/>
</dbReference>
<gene>
    <name evidence="3" type="ORF">JCM19237_1116</name>
</gene>
<dbReference type="CDD" id="cd02440">
    <property type="entry name" value="AdoMet_MTases"/>
    <property type="match status" value="1"/>
</dbReference>
<dbReference type="PANTHER" id="PTHR30204:SF97">
    <property type="entry name" value="MERR FAMILY REGULATORY PROTEIN"/>
    <property type="match status" value="1"/>
</dbReference>
<evidence type="ECO:0000313" key="4">
    <source>
        <dbReference type="Proteomes" id="UP000029227"/>
    </source>
</evidence>
<accession>A0A090QRK5</accession>
<keyword evidence="1" id="KW-0238">DNA-binding</keyword>
<dbReference type="SUPFAM" id="SSF53335">
    <property type="entry name" value="S-adenosyl-L-methionine-dependent methyltransferases"/>
    <property type="match status" value="1"/>
</dbReference>
<organism evidence="3 4">
    <name type="scientific">Photobacterium aphoticum</name>
    <dbReference type="NCBI Taxonomy" id="754436"/>
    <lineage>
        <taxon>Bacteria</taxon>
        <taxon>Pseudomonadati</taxon>
        <taxon>Pseudomonadota</taxon>
        <taxon>Gammaproteobacteria</taxon>
        <taxon>Vibrionales</taxon>
        <taxon>Vibrionaceae</taxon>
        <taxon>Photobacterium</taxon>
    </lineage>
</organism>
<dbReference type="PANTHER" id="PTHR30204">
    <property type="entry name" value="REDOX-CYCLING DRUG-SENSING TRANSCRIPTIONAL ACTIVATOR SOXR"/>
    <property type="match status" value="1"/>
</dbReference>
<dbReference type="SUPFAM" id="SSF46955">
    <property type="entry name" value="Putative DNA-binding domain"/>
    <property type="match status" value="1"/>
</dbReference>
<evidence type="ECO:0000313" key="3">
    <source>
        <dbReference type="EMBL" id="GAL04444.1"/>
    </source>
</evidence>
<dbReference type="Pfam" id="PF13649">
    <property type="entry name" value="Methyltransf_25"/>
    <property type="match status" value="1"/>
</dbReference>
<dbReference type="Gene3D" id="1.10.1660.10">
    <property type="match status" value="1"/>
</dbReference>
<dbReference type="GO" id="GO:0003677">
    <property type="term" value="F:DNA binding"/>
    <property type="evidence" value="ECO:0007669"/>
    <property type="project" value="UniProtKB-KW"/>
</dbReference>
<dbReference type="AlphaFoldDB" id="A0A090QRK5"/>
<dbReference type="eggNOG" id="COG4123">
    <property type="taxonomic scope" value="Bacteria"/>
</dbReference>
<dbReference type="Gene3D" id="3.40.50.150">
    <property type="entry name" value="Vaccinia Virus protein VP39"/>
    <property type="match status" value="1"/>
</dbReference>
<reference evidence="3 4" key="1">
    <citation type="journal article" date="2014" name="Genome Announc.">
        <title>Draft Genome Sequences of Two Vibrionaceae Species, Vibrio ponticus C121 and Photobacterium aphoticum C119, Isolated as Coral Reef Microbiota.</title>
        <authorList>
            <person name="Al-saari N."/>
            <person name="Meirelles P.M."/>
            <person name="Mino S."/>
            <person name="Suda W."/>
            <person name="Oshima K."/>
            <person name="Hattori M."/>
            <person name="Ohkuma M."/>
            <person name="Thompson F.L."/>
            <person name="Gomez-Gil B."/>
            <person name="Sawabe T."/>
            <person name="Sawabe T."/>
        </authorList>
    </citation>
    <scope>NUCLEOTIDE SEQUENCE [LARGE SCALE GENOMIC DNA]</scope>
    <source>
        <strain evidence="3 4">JCM 19237</strain>
    </source>
</reference>
<dbReference type="GO" id="GO:0003700">
    <property type="term" value="F:DNA-binding transcription factor activity"/>
    <property type="evidence" value="ECO:0007669"/>
    <property type="project" value="InterPro"/>
</dbReference>
<dbReference type="CDD" id="cd04789">
    <property type="entry name" value="HTH_Cfa"/>
    <property type="match status" value="1"/>
</dbReference>
<dbReference type="InterPro" id="IPR000551">
    <property type="entry name" value="MerR-type_HTH_dom"/>
</dbReference>
<proteinExistence type="predicted"/>
<dbReference type="InterPro" id="IPR041698">
    <property type="entry name" value="Methyltransf_25"/>
</dbReference>
<comment type="caution">
    <text evidence="3">The sequence shown here is derived from an EMBL/GenBank/DDBJ whole genome shotgun (WGS) entry which is preliminary data.</text>
</comment>
<feature type="domain" description="HTH merR-type" evidence="2">
    <location>
        <begin position="1"/>
        <end position="69"/>
    </location>
</feature>
<dbReference type="eggNOG" id="COG0789">
    <property type="taxonomic scope" value="Bacteria"/>
</dbReference>
<evidence type="ECO:0000256" key="1">
    <source>
        <dbReference type="ARBA" id="ARBA00023125"/>
    </source>
</evidence>
<dbReference type="Proteomes" id="UP000029227">
    <property type="component" value="Unassembled WGS sequence"/>
</dbReference>
<name>A0A090QRK5_9GAMM</name>
<dbReference type="InterPro" id="IPR029063">
    <property type="entry name" value="SAM-dependent_MTases_sf"/>
</dbReference>
<dbReference type="STRING" id="754436.JCM19237_1116"/>